<comment type="similarity">
    <text evidence="3 10">Belongs to the flavodoxin family.</text>
</comment>
<dbReference type="InterPro" id="IPR029039">
    <property type="entry name" value="Flavoprotein-like_sf"/>
</dbReference>
<proteinExistence type="inferred from homology"/>
<keyword evidence="13" id="KW-1185">Reference proteome</keyword>
<dbReference type="GO" id="GO:0016651">
    <property type="term" value="F:oxidoreductase activity, acting on NAD(P)H"/>
    <property type="evidence" value="ECO:0007669"/>
    <property type="project" value="UniProtKB-ARBA"/>
</dbReference>
<keyword evidence="5 10" id="KW-0813">Transport</keyword>
<name>A0A8A7KFL2_9FIRM</name>
<keyword evidence="7 10" id="KW-0288">FMN</keyword>
<evidence type="ECO:0000256" key="2">
    <source>
        <dbReference type="ARBA" id="ARBA00003297"/>
    </source>
</evidence>
<dbReference type="InterPro" id="IPR001226">
    <property type="entry name" value="Flavodoxin_CS"/>
</dbReference>
<comment type="function">
    <text evidence="2 10">Low-potential electron donor to a number of redox enzymes.</text>
</comment>
<dbReference type="AlphaFoldDB" id="A0A8A7KFL2"/>
<accession>A0A8A7KFL2</accession>
<dbReference type="SUPFAM" id="SSF52218">
    <property type="entry name" value="Flavoproteins"/>
    <property type="match status" value="1"/>
</dbReference>
<dbReference type="RefSeq" id="WP_230867273.1">
    <property type="nucleotide sequence ID" value="NZ_CP046640.1"/>
</dbReference>
<dbReference type="NCBIfam" id="NF006739">
    <property type="entry name" value="PRK09267.1-5"/>
    <property type="match status" value="1"/>
</dbReference>
<dbReference type="PANTHER" id="PTHR42809:SF1">
    <property type="entry name" value="FLAVODOXIN 1"/>
    <property type="match status" value="1"/>
</dbReference>
<dbReference type="InterPro" id="IPR010086">
    <property type="entry name" value="Flavodoxin_lc"/>
</dbReference>
<dbReference type="PROSITE" id="PS00201">
    <property type="entry name" value="FLAVODOXIN"/>
    <property type="match status" value="1"/>
</dbReference>
<evidence type="ECO:0000256" key="10">
    <source>
        <dbReference type="PIRNR" id="PIRNR038996"/>
    </source>
</evidence>
<evidence type="ECO:0000256" key="1">
    <source>
        <dbReference type="ARBA" id="ARBA00001917"/>
    </source>
</evidence>
<dbReference type="Pfam" id="PF00258">
    <property type="entry name" value="Flavodoxin_1"/>
    <property type="match status" value="1"/>
</dbReference>
<dbReference type="GO" id="GO:0009055">
    <property type="term" value="F:electron transfer activity"/>
    <property type="evidence" value="ECO:0007669"/>
    <property type="project" value="UniProtKB-UniRule"/>
</dbReference>
<dbReference type="InterPro" id="IPR008254">
    <property type="entry name" value="Flavodoxin/NO_synth"/>
</dbReference>
<dbReference type="NCBIfam" id="TIGR01752">
    <property type="entry name" value="flav_long"/>
    <property type="match status" value="1"/>
</dbReference>
<evidence type="ECO:0000256" key="6">
    <source>
        <dbReference type="ARBA" id="ARBA00022630"/>
    </source>
</evidence>
<comment type="cofactor">
    <cofactor evidence="1 10">
        <name>FMN</name>
        <dbReference type="ChEBI" id="CHEBI:58210"/>
    </cofactor>
</comment>
<dbReference type="PANTHER" id="PTHR42809">
    <property type="entry name" value="FLAVODOXIN 2"/>
    <property type="match status" value="1"/>
</dbReference>
<dbReference type="PRINTS" id="PR00369">
    <property type="entry name" value="FLAVODOXIN"/>
</dbReference>
<dbReference type="Gene3D" id="3.40.50.360">
    <property type="match status" value="1"/>
</dbReference>
<keyword evidence="6 10" id="KW-0285">Flavoprotein</keyword>
<evidence type="ECO:0000256" key="4">
    <source>
        <dbReference type="ARBA" id="ARBA00017869"/>
    </source>
</evidence>
<reference evidence="12" key="1">
    <citation type="submission" date="2019-12" db="EMBL/GenBank/DDBJ databases">
        <authorList>
            <person name="zhang j."/>
            <person name="sun C.M."/>
        </authorList>
    </citation>
    <scope>NUCLEOTIDE SEQUENCE</scope>
    <source>
        <strain evidence="12">NS-1</strain>
    </source>
</reference>
<dbReference type="InterPro" id="IPR001094">
    <property type="entry name" value="Flavdoxin-like"/>
</dbReference>
<dbReference type="Proteomes" id="UP000665020">
    <property type="component" value="Chromosome"/>
</dbReference>
<dbReference type="PIRSF" id="PIRSF038996">
    <property type="entry name" value="FldA"/>
    <property type="match status" value="1"/>
</dbReference>
<gene>
    <name evidence="12" type="ORF">GM661_13330</name>
</gene>
<keyword evidence="8 10" id="KW-0249">Electron transport</keyword>
<evidence type="ECO:0000259" key="11">
    <source>
        <dbReference type="PROSITE" id="PS50902"/>
    </source>
</evidence>
<sequence length="167" mass="18497">MKEIGIFYGSTMGETEEAAEMIADVIGKDKAEVYNVGSVTVDEVEKYDKLIFGSSTWGLGELQDDWDTFIEKLKTLDLSNKKVALFGLGDQAMYSDTFVDAMGIIYDVVKEKGAEVIGGVLADDYDFNHSEALINDAFVGLPLDNNSQGDLTEERIRNWVDDLLKAF</sequence>
<evidence type="ECO:0000256" key="7">
    <source>
        <dbReference type="ARBA" id="ARBA00022643"/>
    </source>
</evidence>
<dbReference type="GO" id="GO:0010181">
    <property type="term" value="F:FMN binding"/>
    <property type="evidence" value="ECO:0007669"/>
    <property type="project" value="UniProtKB-UniRule"/>
</dbReference>
<keyword evidence="9" id="KW-0535">Nitrogen fixation</keyword>
<protein>
    <recommendedName>
        <fullName evidence="4 10">Flavodoxin</fullName>
    </recommendedName>
</protein>
<dbReference type="EMBL" id="CP046640">
    <property type="protein sequence ID" value="QTL98875.1"/>
    <property type="molecule type" value="Genomic_DNA"/>
</dbReference>
<evidence type="ECO:0000313" key="12">
    <source>
        <dbReference type="EMBL" id="QTL98875.1"/>
    </source>
</evidence>
<dbReference type="KEGG" id="ifn:GM661_13330"/>
<evidence type="ECO:0000313" key="13">
    <source>
        <dbReference type="Proteomes" id="UP000665020"/>
    </source>
</evidence>
<dbReference type="NCBIfam" id="NF006738">
    <property type="entry name" value="PRK09267.1-4"/>
    <property type="match status" value="1"/>
</dbReference>
<feature type="domain" description="Flavodoxin-like" evidence="11">
    <location>
        <begin position="4"/>
        <end position="164"/>
    </location>
</feature>
<evidence type="ECO:0000256" key="8">
    <source>
        <dbReference type="ARBA" id="ARBA00022982"/>
    </source>
</evidence>
<evidence type="ECO:0000256" key="3">
    <source>
        <dbReference type="ARBA" id="ARBA00005267"/>
    </source>
</evidence>
<dbReference type="PROSITE" id="PS50902">
    <property type="entry name" value="FLAVODOXIN_LIKE"/>
    <property type="match status" value="1"/>
</dbReference>
<organism evidence="12 13">
    <name type="scientific">Iocasia fonsfrigidae</name>
    <dbReference type="NCBI Taxonomy" id="2682810"/>
    <lineage>
        <taxon>Bacteria</taxon>
        <taxon>Bacillati</taxon>
        <taxon>Bacillota</taxon>
        <taxon>Clostridia</taxon>
        <taxon>Halanaerobiales</taxon>
        <taxon>Halanaerobiaceae</taxon>
        <taxon>Iocasia</taxon>
    </lineage>
</organism>
<evidence type="ECO:0000256" key="9">
    <source>
        <dbReference type="ARBA" id="ARBA00023231"/>
    </source>
</evidence>
<evidence type="ECO:0000256" key="5">
    <source>
        <dbReference type="ARBA" id="ARBA00022448"/>
    </source>
</evidence>
<dbReference type="InterPro" id="IPR050619">
    <property type="entry name" value="Flavodoxin"/>
</dbReference>